<feature type="region of interest" description="Disordered" evidence="1">
    <location>
        <begin position="1"/>
        <end position="21"/>
    </location>
</feature>
<evidence type="ECO:0000256" key="1">
    <source>
        <dbReference type="SAM" id="MobiDB-lite"/>
    </source>
</evidence>
<sequence length="539" mass="58955">MRSPGQLAGPGPGSTSATGADATAPTWRLLVDQAAELGSWPEEVAAGGAWELSFPDGTTELFVDPGGIVAGIRDWVSNAFEAAADTHSPTSAPVLVITGLVKTGKSYCQGAVVPSLVAEDVRNQGADGPMAGMVLLRLNAGQLNGKANEVQSLFLPTLGGELDKPGSEYIRDVFMKYLLLHGPRTMLWCITGSSMAQTWISIAKMPPNGFTLMTSVYTIDLPGTHSPDHLSLVAERLRQKYKSRELDPLLLELCPPSVALLTVLVNEWVRAGAQQDVKGFVRNFLTTKLMEESMREWSLGLAAMPPAQRLAVLDLATVEVGSRIDNVLIINEDGTLRDSWSEDEFCVSMMQQDSGWTLQRLGETADYLFGPKAADRWKGTELPKGTSEFREELQALADDVAEKLVYTPAASKLATAAAGRALRHQELWEVQPWFQNALQSEWNSRDLTWYSTEKNRQKLDSHLAMLVFYLRLGRNMLVHMKPWDAKSTTLLDVRVIEALPSVLDKPMVSFYSDAYKALRMLVSDTAKNAKAVAAAEDTA</sequence>
<proteinExistence type="predicted"/>
<name>A0A150GCD6_GONPE</name>
<accession>A0A150GCD6</accession>
<protein>
    <submittedName>
        <fullName evidence="2">Uncharacterized protein</fullName>
    </submittedName>
</protein>
<keyword evidence="3" id="KW-1185">Reference proteome</keyword>
<dbReference type="Proteomes" id="UP000075714">
    <property type="component" value="Unassembled WGS sequence"/>
</dbReference>
<dbReference type="EMBL" id="LSYV01000036">
    <property type="protein sequence ID" value="KXZ47512.1"/>
    <property type="molecule type" value="Genomic_DNA"/>
</dbReference>
<organism evidence="2 3">
    <name type="scientific">Gonium pectorale</name>
    <name type="common">Green alga</name>
    <dbReference type="NCBI Taxonomy" id="33097"/>
    <lineage>
        <taxon>Eukaryota</taxon>
        <taxon>Viridiplantae</taxon>
        <taxon>Chlorophyta</taxon>
        <taxon>core chlorophytes</taxon>
        <taxon>Chlorophyceae</taxon>
        <taxon>CS clade</taxon>
        <taxon>Chlamydomonadales</taxon>
        <taxon>Volvocaceae</taxon>
        <taxon>Gonium</taxon>
    </lineage>
</organism>
<dbReference type="OrthoDB" id="537650at2759"/>
<evidence type="ECO:0000313" key="3">
    <source>
        <dbReference type="Proteomes" id="UP000075714"/>
    </source>
</evidence>
<evidence type="ECO:0000313" key="2">
    <source>
        <dbReference type="EMBL" id="KXZ47512.1"/>
    </source>
</evidence>
<reference evidence="3" key="1">
    <citation type="journal article" date="2016" name="Nat. Commun.">
        <title>The Gonium pectorale genome demonstrates co-option of cell cycle regulation during the evolution of multicellularity.</title>
        <authorList>
            <person name="Hanschen E.R."/>
            <person name="Marriage T.N."/>
            <person name="Ferris P.J."/>
            <person name="Hamaji T."/>
            <person name="Toyoda A."/>
            <person name="Fujiyama A."/>
            <person name="Neme R."/>
            <person name="Noguchi H."/>
            <person name="Minakuchi Y."/>
            <person name="Suzuki M."/>
            <person name="Kawai-Toyooka H."/>
            <person name="Smith D.R."/>
            <person name="Sparks H."/>
            <person name="Anderson J."/>
            <person name="Bakaric R."/>
            <person name="Luria V."/>
            <person name="Karger A."/>
            <person name="Kirschner M.W."/>
            <person name="Durand P.M."/>
            <person name="Michod R.E."/>
            <person name="Nozaki H."/>
            <person name="Olson B.J."/>
        </authorList>
    </citation>
    <scope>NUCLEOTIDE SEQUENCE [LARGE SCALE GENOMIC DNA]</scope>
    <source>
        <strain evidence="3">NIES-2863</strain>
    </source>
</reference>
<comment type="caution">
    <text evidence="2">The sequence shown here is derived from an EMBL/GenBank/DDBJ whole genome shotgun (WGS) entry which is preliminary data.</text>
</comment>
<gene>
    <name evidence="2" type="ORF">GPECTOR_35g950</name>
</gene>
<dbReference type="AlphaFoldDB" id="A0A150GCD6"/>